<protein>
    <submittedName>
        <fullName evidence="2">Chaperone protein htpG</fullName>
    </submittedName>
</protein>
<evidence type="ECO:0000313" key="3">
    <source>
        <dbReference type="Proteomes" id="UP000422736"/>
    </source>
</evidence>
<reference evidence="2 3" key="1">
    <citation type="submission" date="2016-03" db="EMBL/GenBank/DDBJ databases">
        <title>How can Kluyveromyces marxianus grow so fast - potential evolutionary course in Saccharomyces Complex revealed by comparative genomics.</title>
        <authorList>
            <person name="Mo W."/>
            <person name="Lu W."/>
            <person name="Yang X."/>
            <person name="Qi J."/>
            <person name="Lv H."/>
        </authorList>
    </citation>
    <scope>NUCLEOTIDE SEQUENCE [LARGE SCALE GENOMIC DNA]</scope>
    <source>
        <strain evidence="2 3">FIM1</strain>
    </source>
</reference>
<sequence>MSRSKSGLKRSTVILDDNMVREYKLALEKLTLDNTKQAHAHTQAPKQINTSDSASSISSMLSRDNSIMDLLLIDEDESEFLDGEETSEVVFLSKGQSQLDFQLDLWENDTAVLSRTPLEF</sequence>
<feature type="region of interest" description="Disordered" evidence="1">
    <location>
        <begin position="36"/>
        <end position="55"/>
    </location>
</feature>
<evidence type="ECO:0000313" key="2">
    <source>
        <dbReference type="EMBL" id="QGN15885.1"/>
    </source>
</evidence>
<gene>
    <name evidence="2" type="primary">htpG</name>
    <name evidence="2" type="ORF">FIM1_2583</name>
</gene>
<proteinExistence type="predicted"/>
<name>A0ABX6EU89_KLUMA</name>
<dbReference type="Proteomes" id="UP000422736">
    <property type="component" value="Chromosome 4"/>
</dbReference>
<keyword evidence="3" id="KW-1185">Reference proteome</keyword>
<evidence type="ECO:0000256" key="1">
    <source>
        <dbReference type="SAM" id="MobiDB-lite"/>
    </source>
</evidence>
<dbReference type="EMBL" id="CP015057">
    <property type="protein sequence ID" value="QGN15885.1"/>
    <property type="molecule type" value="Genomic_DNA"/>
</dbReference>
<organism evidence="2 3">
    <name type="scientific">Kluyveromyces marxianus</name>
    <name type="common">Yeast</name>
    <name type="synonym">Candida kefyr</name>
    <dbReference type="NCBI Taxonomy" id="4911"/>
    <lineage>
        <taxon>Eukaryota</taxon>
        <taxon>Fungi</taxon>
        <taxon>Dikarya</taxon>
        <taxon>Ascomycota</taxon>
        <taxon>Saccharomycotina</taxon>
        <taxon>Saccharomycetes</taxon>
        <taxon>Saccharomycetales</taxon>
        <taxon>Saccharomycetaceae</taxon>
        <taxon>Kluyveromyces</taxon>
    </lineage>
</organism>
<accession>A0ABX6EU89</accession>